<keyword evidence="8" id="KW-1185">Reference proteome</keyword>
<proteinExistence type="predicted"/>
<dbReference type="EMBL" id="QFFI01000014">
    <property type="protein sequence ID" value="PWG62920.1"/>
    <property type="molecule type" value="Genomic_DNA"/>
</dbReference>
<sequence>MTLTGWLSLVAVCVLGAMSPGPSLAVVVRHTVAHSGAHGFCVAVAHALGVGLYAIATALGLAALIAETGFVYRGLALAGAAYLLWLGASALRATGGGRFEAGAPATGASLKSAARDGLAIALLNPKIAVFFLALFSQFVRPGMGLAEVALLSVTATVIDGTWYALVALGLSGAAPGRWLRRHAAWIERATGALLVLLALTTAIRVLGLESP</sequence>
<evidence type="ECO:0000256" key="5">
    <source>
        <dbReference type="ARBA" id="ARBA00023136"/>
    </source>
</evidence>
<feature type="transmembrane region" description="Helical" evidence="6">
    <location>
        <begin position="117"/>
        <end position="136"/>
    </location>
</feature>
<evidence type="ECO:0000256" key="4">
    <source>
        <dbReference type="ARBA" id="ARBA00022989"/>
    </source>
</evidence>
<keyword evidence="3 6" id="KW-0812">Transmembrane</keyword>
<feature type="transmembrane region" description="Helical" evidence="6">
    <location>
        <begin position="189"/>
        <end position="207"/>
    </location>
</feature>
<dbReference type="PANTHER" id="PTHR30086:SF16">
    <property type="entry name" value="AMINO ACID EFFLUX PERMEASE RHTB FAMILY"/>
    <property type="match status" value="1"/>
</dbReference>
<reference evidence="7 8" key="1">
    <citation type="submission" date="2018-05" db="EMBL/GenBank/DDBJ databases">
        <title>Spiribacter halobius sp. nov., a moderately halophilic bacterium isolated from marine solar saltern.</title>
        <authorList>
            <person name="Zheng W.-S."/>
            <person name="Lu D.-C."/>
            <person name="Du Z.-J."/>
        </authorList>
    </citation>
    <scope>NUCLEOTIDE SEQUENCE [LARGE SCALE GENOMIC DNA]</scope>
    <source>
        <strain evidence="7 8">E85</strain>
    </source>
</reference>
<evidence type="ECO:0000256" key="6">
    <source>
        <dbReference type="SAM" id="Phobius"/>
    </source>
</evidence>
<evidence type="ECO:0000256" key="3">
    <source>
        <dbReference type="ARBA" id="ARBA00022692"/>
    </source>
</evidence>
<name>A0A2U2N1C5_9GAMM</name>
<feature type="transmembrane region" description="Helical" evidence="6">
    <location>
        <begin position="70"/>
        <end position="88"/>
    </location>
</feature>
<evidence type="ECO:0000313" key="7">
    <source>
        <dbReference type="EMBL" id="PWG62920.1"/>
    </source>
</evidence>
<feature type="transmembrane region" description="Helical" evidence="6">
    <location>
        <begin position="35"/>
        <end position="63"/>
    </location>
</feature>
<comment type="subcellular location">
    <subcellularLocation>
        <location evidence="1">Cell membrane</location>
        <topology evidence="1">Multi-pass membrane protein</topology>
    </subcellularLocation>
</comment>
<evidence type="ECO:0000313" key="8">
    <source>
        <dbReference type="Proteomes" id="UP000245474"/>
    </source>
</evidence>
<gene>
    <name evidence="7" type="ORF">DEM34_09970</name>
</gene>
<dbReference type="OrthoDB" id="581870at2"/>
<dbReference type="PANTHER" id="PTHR30086">
    <property type="entry name" value="ARGININE EXPORTER PROTEIN ARGO"/>
    <property type="match status" value="1"/>
</dbReference>
<evidence type="ECO:0000256" key="2">
    <source>
        <dbReference type="ARBA" id="ARBA00022475"/>
    </source>
</evidence>
<dbReference type="RefSeq" id="WP_109678669.1">
    <property type="nucleotide sequence ID" value="NZ_CP086615.1"/>
</dbReference>
<accession>A0A2U2N1C5</accession>
<comment type="caution">
    <text evidence="7">The sequence shown here is derived from an EMBL/GenBank/DDBJ whole genome shotgun (WGS) entry which is preliminary data.</text>
</comment>
<organism evidence="7 8">
    <name type="scientific">Sediminicurvatus halobius</name>
    <dbReference type="NCBI Taxonomy" id="2182432"/>
    <lineage>
        <taxon>Bacteria</taxon>
        <taxon>Pseudomonadati</taxon>
        <taxon>Pseudomonadota</taxon>
        <taxon>Gammaproteobacteria</taxon>
        <taxon>Chromatiales</taxon>
        <taxon>Ectothiorhodospiraceae</taxon>
        <taxon>Sediminicurvatus</taxon>
    </lineage>
</organism>
<dbReference type="PIRSF" id="PIRSF006324">
    <property type="entry name" value="LeuE"/>
    <property type="match status" value="1"/>
</dbReference>
<evidence type="ECO:0000256" key="1">
    <source>
        <dbReference type="ARBA" id="ARBA00004651"/>
    </source>
</evidence>
<dbReference type="Proteomes" id="UP000245474">
    <property type="component" value="Unassembled WGS sequence"/>
</dbReference>
<dbReference type="Pfam" id="PF01810">
    <property type="entry name" value="LysE"/>
    <property type="match status" value="1"/>
</dbReference>
<dbReference type="InterPro" id="IPR001123">
    <property type="entry name" value="LeuE-type"/>
</dbReference>
<dbReference type="AlphaFoldDB" id="A0A2U2N1C5"/>
<dbReference type="GO" id="GO:0005886">
    <property type="term" value="C:plasma membrane"/>
    <property type="evidence" value="ECO:0007669"/>
    <property type="project" value="UniProtKB-SubCell"/>
</dbReference>
<keyword evidence="2" id="KW-1003">Cell membrane</keyword>
<protein>
    <submittedName>
        <fullName evidence="7">Lysine transporter LysE</fullName>
    </submittedName>
</protein>
<keyword evidence="4 6" id="KW-1133">Transmembrane helix</keyword>
<feature type="transmembrane region" description="Helical" evidence="6">
    <location>
        <begin position="148"/>
        <end position="169"/>
    </location>
</feature>
<keyword evidence="5 6" id="KW-0472">Membrane</keyword>
<dbReference type="GO" id="GO:0015171">
    <property type="term" value="F:amino acid transmembrane transporter activity"/>
    <property type="evidence" value="ECO:0007669"/>
    <property type="project" value="TreeGrafter"/>
</dbReference>